<feature type="transmembrane region" description="Helical" evidence="1">
    <location>
        <begin position="12"/>
        <end position="36"/>
    </location>
</feature>
<gene>
    <name evidence="2" type="ORF">ABHF33_08515</name>
</gene>
<dbReference type="KEGG" id="cmav:ABHF33_08515"/>
<dbReference type="InterPro" id="IPR012902">
    <property type="entry name" value="N_methyl_site"/>
</dbReference>
<proteinExistence type="predicted"/>
<keyword evidence="1" id="KW-0812">Transmembrane</keyword>
<organism evidence="2">
    <name type="scientific">Chitinibacter mangrovi</name>
    <dbReference type="NCBI Taxonomy" id="3153927"/>
    <lineage>
        <taxon>Bacteria</taxon>
        <taxon>Pseudomonadati</taxon>
        <taxon>Pseudomonadota</taxon>
        <taxon>Betaproteobacteria</taxon>
        <taxon>Neisseriales</taxon>
        <taxon>Chitinibacteraceae</taxon>
        <taxon>Chitinibacter</taxon>
    </lineage>
</organism>
<reference evidence="2" key="1">
    <citation type="submission" date="2024-05" db="EMBL/GenBank/DDBJ databases">
        <authorList>
            <person name="Yang L."/>
            <person name="Pan L."/>
        </authorList>
    </citation>
    <scope>NUCLEOTIDE SEQUENCE</scope>
    <source>
        <strain evidence="2">FCG-7</strain>
    </source>
</reference>
<keyword evidence="1" id="KW-0472">Membrane</keyword>
<sequence>MLKQNGFSLIELMVSIIIGLFSLTAILTILSNNLAFSRSSIDMLRLNQEMRIAMDTIADDLRRAGYWNNTQSMVNNLTVSNPHSFPNLPVTINNDKDCIVFSYDRDNSSDTPAANEIFGFALKNNQIVTGFPEDIDGCDSISDWKPLTDSKIVKIESLSFESINPTTTQNPTGTSTDVHQLISTAGLVCIREIRIRISATLVKNDLNNPVKQSLEKTIRLRNDEIRRSPATSCA</sequence>
<dbReference type="AlphaFoldDB" id="A0AAU7FFG6"/>
<accession>A0AAU7FFG6</accession>
<dbReference type="Pfam" id="PF07963">
    <property type="entry name" value="N_methyl"/>
    <property type="match status" value="1"/>
</dbReference>
<evidence type="ECO:0000313" key="2">
    <source>
        <dbReference type="EMBL" id="XBM02294.1"/>
    </source>
</evidence>
<dbReference type="RefSeq" id="WP_348946568.1">
    <property type="nucleotide sequence ID" value="NZ_CP157355.1"/>
</dbReference>
<evidence type="ECO:0000256" key="1">
    <source>
        <dbReference type="SAM" id="Phobius"/>
    </source>
</evidence>
<protein>
    <submittedName>
        <fullName evidence="2">Prepilin-type N-terminal cleavage/methylation domain-containing protein</fullName>
    </submittedName>
</protein>
<dbReference type="NCBIfam" id="TIGR02532">
    <property type="entry name" value="IV_pilin_GFxxxE"/>
    <property type="match status" value="1"/>
</dbReference>
<keyword evidence="1" id="KW-1133">Transmembrane helix</keyword>
<dbReference type="EMBL" id="CP157355">
    <property type="protein sequence ID" value="XBM02294.1"/>
    <property type="molecule type" value="Genomic_DNA"/>
</dbReference>
<name>A0AAU7FFG6_9NEIS</name>